<dbReference type="AlphaFoldDB" id="A0A8J8ND59"/>
<keyword evidence="2" id="KW-1185">Reference proteome</keyword>
<reference evidence="1" key="1">
    <citation type="submission" date="2019-06" db="EMBL/GenBank/DDBJ databases">
        <authorList>
            <person name="Zheng W."/>
        </authorList>
    </citation>
    <scope>NUCLEOTIDE SEQUENCE</scope>
    <source>
        <strain evidence="1">QDHG01</strain>
    </source>
</reference>
<evidence type="ECO:0000313" key="1">
    <source>
        <dbReference type="EMBL" id="TNV72509.1"/>
    </source>
</evidence>
<proteinExistence type="predicted"/>
<gene>
    <name evidence="1" type="ORF">FGO68_gene10505</name>
</gene>
<organism evidence="1 2">
    <name type="scientific">Halteria grandinella</name>
    <dbReference type="NCBI Taxonomy" id="5974"/>
    <lineage>
        <taxon>Eukaryota</taxon>
        <taxon>Sar</taxon>
        <taxon>Alveolata</taxon>
        <taxon>Ciliophora</taxon>
        <taxon>Intramacronucleata</taxon>
        <taxon>Spirotrichea</taxon>
        <taxon>Stichotrichia</taxon>
        <taxon>Sporadotrichida</taxon>
        <taxon>Halteriidae</taxon>
        <taxon>Halteria</taxon>
    </lineage>
</organism>
<dbReference type="EMBL" id="RRYP01022031">
    <property type="protein sequence ID" value="TNV72509.1"/>
    <property type="molecule type" value="Genomic_DNA"/>
</dbReference>
<accession>A0A8J8ND59</accession>
<name>A0A8J8ND59_HALGN</name>
<evidence type="ECO:0000313" key="2">
    <source>
        <dbReference type="Proteomes" id="UP000785679"/>
    </source>
</evidence>
<sequence>MAVDLALTVQETYAGVEFETVNTFTMPLKDLIIKSEEEQSIANIEAGIIVDKLQEIAGEQYRFNSGICIKLTKK</sequence>
<protein>
    <submittedName>
        <fullName evidence="1">Uncharacterized protein</fullName>
    </submittedName>
</protein>
<dbReference type="Proteomes" id="UP000785679">
    <property type="component" value="Unassembled WGS sequence"/>
</dbReference>
<comment type="caution">
    <text evidence="1">The sequence shown here is derived from an EMBL/GenBank/DDBJ whole genome shotgun (WGS) entry which is preliminary data.</text>
</comment>